<sequence>MNHTKISIEKISAYEATHYAVGSGSDAFTLRIGEFSPRLKDLFNVNKVSCGVFITAFNPFGSVQSGDANETAHSKLRADLKKITSVILDGTGADPMGDWPPEASYLALGVEQETAEQLGRRFHQDAIVWSRSDAVPSLLFLR</sequence>
<comment type="caution">
    <text evidence="1">The sequence shown here is derived from an EMBL/GenBank/DDBJ whole genome shotgun (WGS) entry which is preliminary data.</text>
</comment>
<protein>
    <recommendedName>
        <fullName evidence="2">DUF3293 domain-containing protein</fullName>
    </recommendedName>
</protein>
<name>A0A0F9NMZ3_9ZZZZ</name>
<dbReference type="AlphaFoldDB" id="A0A0F9NMZ3"/>
<proteinExistence type="predicted"/>
<evidence type="ECO:0000313" key="1">
    <source>
        <dbReference type="EMBL" id="KKM90195.1"/>
    </source>
</evidence>
<dbReference type="Pfam" id="PF11697">
    <property type="entry name" value="DUF3293"/>
    <property type="match status" value="1"/>
</dbReference>
<gene>
    <name evidence="1" type="ORF">LCGC14_1241070</name>
</gene>
<evidence type="ECO:0008006" key="2">
    <source>
        <dbReference type="Google" id="ProtNLM"/>
    </source>
</evidence>
<organism evidence="1">
    <name type="scientific">marine sediment metagenome</name>
    <dbReference type="NCBI Taxonomy" id="412755"/>
    <lineage>
        <taxon>unclassified sequences</taxon>
        <taxon>metagenomes</taxon>
        <taxon>ecological metagenomes</taxon>
    </lineage>
</organism>
<reference evidence="1" key="1">
    <citation type="journal article" date="2015" name="Nature">
        <title>Complex archaea that bridge the gap between prokaryotes and eukaryotes.</title>
        <authorList>
            <person name="Spang A."/>
            <person name="Saw J.H."/>
            <person name="Jorgensen S.L."/>
            <person name="Zaremba-Niedzwiedzka K."/>
            <person name="Martijn J."/>
            <person name="Lind A.E."/>
            <person name="van Eijk R."/>
            <person name="Schleper C."/>
            <person name="Guy L."/>
            <person name="Ettema T.J."/>
        </authorList>
    </citation>
    <scope>NUCLEOTIDE SEQUENCE</scope>
</reference>
<dbReference type="EMBL" id="LAZR01006705">
    <property type="protein sequence ID" value="KKM90195.1"/>
    <property type="molecule type" value="Genomic_DNA"/>
</dbReference>
<dbReference type="InterPro" id="IPR021710">
    <property type="entry name" value="DUF3293"/>
</dbReference>
<accession>A0A0F9NMZ3</accession>